<dbReference type="Proteomes" id="UP000516046">
    <property type="component" value="Chromosome"/>
</dbReference>
<evidence type="ECO:0000313" key="1">
    <source>
        <dbReference type="EMBL" id="QNO19008.1"/>
    </source>
</evidence>
<name>A0A7G9WJZ6_9FIRM</name>
<sequence>MAVIAGCSYDEFWNAEPELFWLYVNAYNIKHEAEIELWQQRADTAAWLQGYYVMQAVGACLTDSVQYPTKPESMLAPKSKQESVKEQQQSMETYFRKRSEEIDKMLNGTAPKVITGERRC</sequence>
<gene>
    <name evidence="1" type="ORF">H6X83_05145</name>
</gene>
<accession>A0A7G9WJZ6</accession>
<organism evidence="1 2">
    <name type="scientific">Caproicibacterium amylolyticum</name>
    <dbReference type="NCBI Taxonomy" id="2766537"/>
    <lineage>
        <taxon>Bacteria</taxon>
        <taxon>Bacillati</taxon>
        <taxon>Bacillota</taxon>
        <taxon>Clostridia</taxon>
        <taxon>Eubacteriales</taxon>
        <taxon>Oscillospiraceae</taxon>
        <taxon>Caproicibacterium</taxon>
    </lineage>
</organism>
<dbReference type="AlphaFoldDB" id="A0A7G9WJZ6"/>
<evidence type="ECO:0000313" key="2">
    <source>
        <dbReference type="Proteomes" id="UP000516046"/>
    </source>
</evidence>
<reference evidence="1 2" key="1">
    <citation type="submission" date="2020-08" db="EMBL/GenBank/DDBJ databases">
        <authorList>
            <person name="Ren C."/>
            <person name="Gu Y."/>
            <person name="Xu Y."/>
        </authorList>
    </citation>
    <scope>NUCLEOTIDE SEQUENCE [LARGE SCALE GENOMIC DNA]</scope>
    <source>
        <strain evidence="1 2">LBM18003</strain>
    </source>
</reference>
<protein>
    <submittedName>
        <fullName evidence="1">Uncharacterized protein</fullName>
    </submittedName>
</protein>
<keyword evidence="2" id="KW-1185">Reference proteome</keyword>
<proteinExistence type="predicted"/>
<dbReference type="EMBL" id="CP060696">
    <property type="protein sequence ID" value="QNO19008.1"/>
    <property type="molecule type" value="Genomic_DNA"/>
</dbReference>
<dbReference type="KEGG" id="caml:H6X83_05145"/>
<dbReference type="RefSeq" id="WP_212508078.1">
    <property type="nucleotide sequence ID" value="NZ_CP060696.1"/>
</dbReference>